<accession>A0AA39XVR3</accession>
<evidence type="ECO:0000313" key="3">
    <source>
        <dbReference type="Proteomes" id="UP001174936"/>
    </source>
</evidence>
<feature type="region of interest" description="Disordered" evidence="1">
    <location>
        <begin position="78"/>
        <end position="97"/>
    </location>
</feature>
<dbReference type="AlphaFoldDB" id="A0AA39XVR3"/>
<proteinExistence type="predicted"/>
<reference evidence="2" key="1">
    <citation type="submission" date="2023-06" db="EMBL/GenBank/DDBJ databases">
        <title>Genome-scale phylogeny and comparative genomics of the fungal order Sordariales.</title>
        <authorList>
            <consortium name="Lawrence Berkeley National Laboratory"/>
            <person name="Hensen N."/>
            <person name="Bonometti L."/>
            <person name="Westerberg I."/>
            <person name="Brannstrom I.O."/>
            <person name="Guillou S."/>
            <person name="Cros-Aarteil S."/>
            <person name="Calhoun S."/>
            <person name="Haridas S."/>
            <person name="Kuo A."/>
            <person name="Mondo S."/>
            <person name="Pangilinan J."/>
            <person name="Riley R."/>
            <person name="Labutti K."/>
            <person name="Andreopoulos B."/>
            <person name="Lipzen A."/>
            <person name="Chen C."/>
            <person name="Yanf M."/>
            <person name="Daum C."/>
            <person name="Ng V."/>
            <person name="Clum A."/>
            <person name="Steindorff A."/>
            <person name="Ohm R."/>
            <person name="Martin F."/>
            <person name="Silar P."/>
            <person name="Natvig D."/>
            <person name="Lalanne C."/>
            <person name="Gautier V."/>
            <person name="Ament-Velasquez S.L."/>
            <person name="Kruys A."/>
            <person name="Hutchinson M.I."/>
            <person name="Powell A.J."/>
            <person name="Barry K."/>
            <person name="Miller A.N."/>
            <person name="Grigoriev I.V."/>
            <person name="Debuchy R."/>
            <person name="Gladieux P."/>
            <person name="Thoren M.H."/>
            <person name="Johannesson H."/>
        </authorList>
    </citation>
    <scope>NUCLEOTIDE SEQUENCE</scope>
    <source>
        <strain evidence="2">SMH2532-1</strain>
    </source>
</reference>
<protein>
    <submittedName>
        <fullName evidence="2">Uncharacterized protein</fullName>
    </submittedName>
</protein>
<organism evidence="2 3">
    <name type="scientific">Cercophora newfieldiana</name>
    <dbReference type="NCBI Taxonomy" id="92897"/>
    <lineage>
        <taxon>Eukaryota</taxon>
        <taxon>Fungi</taxon>
        <taxon>Dikarya</taxon>
        <taxon>Ascomycota</taxon>
        <taxon>Pezizomycotina</taxon>
        <taxon>Sordariomycetes</taxon>
        <taxon>Sordariomycetidae</taxon>
        <taxon>Sordariales</taxon>
        <taxon>Lasiosphaeriaceae</taxon>
        <taxon>Cercophora</taxon>
    </lineage>
</organism>
<evidence type="ECO:0000313" key="2">
    <source>
        <dbReference type="EMBL" id="KAK0641004.1"/>
    </source>
</evidence>
<evidence type="ECO:0000256" key="1">
    <source>
        <dbReference type="SAM" id="MobiDB-lite"/>
    </source>
</evidence>
<comment type="caution">
    <text evidence="2">The sequence shown here is derived from an EMBL/GenBank/DDBJ whole genome shotgun (WGS) entry which is preliminary data.</text>
</comment>
<sequence length="190" mass="20715">MDAVAETLVPLEKCFESLIIRQICKQSETHKSQICVPSTTWGTNVCGGAALAQETTARAPVLLVVICWEPTAKRNVTAPESRHVEQPPLGRPIATPKPSGLWAETWRTLKSAPTGKPSVEDADVAESCSFDRQTRINAPSPDPGRSHFIVALTLCLGRFFRHSTPVDDARHGLWPRAKEEAAVLGGVRWA</sequence>
<keyword evidence="3" id="KW-1185">Reference proteome</keyword>
<dbReference type="EMBL" id="JAULSV010000006">
    <property type="protein sequence ID" value="KAK0641004.1"/>
    <property type="molecule type" value="Genomic_DNA"/>
</dbReference>
<gene>
    <name evidence="2" type="ORF">B0T16DRAFT_393354</name>
</gene>
<name>A0AA39XVR3_9PEZI</name>
<dbReference type="Proteomes" id="UP001174936">
    <property type="component" value="Unassembled WGS sequence"/>
</dbReference>